<evidence type="ECO:0000256" key="1">
    <source>
        <dbReference type="SAM" id="Phobius"/>
    </source>
</evidence>
<reference evidence="2" key="1">
    <citation type="journal article" date="2019" name="Sci. Rep.">
        <title>Draft genome of Tanacetum cinerariifolium, the natural source of mosquito coil.</title>
        <authorList>
            <person name="Yamashiro T."/>
            <person name="Shiraishi A."/>
            <person name="Satake H."/>
            <person name="Nakayama K."/>
        </authorList>
    </citation>
    <scope>NUCLEOTIDE SEQUENCE</scope>
</reference>
<name>A0A699L5C9_TANCI</name>
<feature type="non-terminal residue" evidence="2">
    <location>
        <position position="1"/>
    </location>
</feature>
<dbReference type="EMBL" id="BKCJ010586387">
    <property type="protein sequence ID" value="GFB25553.1"/>
    <property type="molecule type" value="Genomic_DNA"/>
</dbReference>
<accession>A0A699L5C9</accession>
<protein>
    <submittedName>
        <fullName evidence="2">Retrovirus-related Pol polyprotein from transposon TNT 1-94</fullName>
    </submittedName>
</protein>
<comment type="caution">
    <text evidence="2">The sequence shown here is derived from an EMBL/GenBank/DDBJ whole genome shotgun (WGS) entry which is preliminary data.</text>
</comment>
<dbReference type="AlphaFoldDB" id="A0A699L5C9"/>
<keyword evidence="1" id="KW-1133">Transmembrane helix</keyword>
<keyword evidence="1" id="KW-0812">Transmembrane</keyword>
<keyword evidence="1" id="KW-0472">Membrane</keyword>
<organism evidence="2">
    <name type="scientific">Tanacetum cinerariifolium</name>
    <name type="common">Dalmatian daisy</name>
    <name type="synonym">Chrysanthemum cinerariifolium</name>
    <dbReference type="NCBI Taxonomy" id="118510"/>
    <lineage>
        <taxon>Eukaryota</taxon>
        <taxon>Viridiplantae</taxon>
        <taxon>Streptophyta</taxon>
        <taxon>Embryophyta</taxon>
        <taxon>Tracheophyta</taxon>
        <taxon>Spermatophyta</taxon>
        <taxon>Magnoliopsida</taxon>
        <taxon>eudicotyledons</taxon>
        <taxon>Gunneridae</taxon>
        <taxon>Pentapetalae</taxon>
        <taxon>asterids</taxon>
        <taxon>campanulids</taxon>
        <taxon>Asterales</taxon>
        <taxon>Asteraceae</taxon>
        <taxon>Asteroideae</taxon>
        <taxon>Anthemideae</taxon>
        <taxon>Anthemidinae</taxon>
        <taxon>Tanacetum</taxon>
    </lineage>
</organism>
<gene>
    <name evidence="2" type="ORF">Tci_697524</name>
</gene>
<sequence length="88" mass="10179">IFLNQSKYALESLKKYGMESCERVDTPMVKKSKLDEDPHGKVVDPTHYYGMIVTLMHFTSSIPELVFVVCMCTWYQAKPTEKHLHAVK</sequence>
<proteinExistence type="predicted"/>
<feature type="transmembrane region" description="Helical" evidence="1">
    <location>
        <begin position="48"/>
        <end position="75"/>
    </location>
</feature>
<evidence type="ECO:0000313" key="2">
    <source>
        <dbReference type="EMBL" id="GFB25553.1"/>
    </source>
</evidence>